<organism evidence="8 9">
    <name type="scientific">Microbacterium betulae</name>
    <dbReference type="NCBI Taxonomy" id="2981139"/>
    <lineage>
        <taxon>Bacteria</taxon>
        <taxon>Bacillati</taxon>
        <taxon>Actinomycetota</taxon>
        <taxon>Actinomycetes</taxon>
        <taxon>Micrococcales</taxon>
        <taxon>Microbacteriaceae</taxon>
        <taxon>Microbacterium</taxon>
    </lineage>
</organism>
<evidence type="ECO:0000256" key="6">
    <source>
        <dbReference type="SAM" id="MobiDB-lite"/>
    </source>
</evidence>
<evidence type="ECO:0000256" key="2">
    <source>
        <dbReference type="ARBA" id="ARBA00022729"/>
    </source>
</evidence>
<dbReference type="AlphaFoldDB" id="A0AA97FGG2"/>
<dbReference type="InterPro" id="IPR025971">
    <property type="entry name" value="LppP/LprE"/>
</dbReference>
<dbReference type="EMBL" id="CP118157">
    <property type="protein sequence ID" value="WOF22438.1"/>
    <property type="molecule type" value="Genomic_DNA"/>
</dbReference>
<proteinExistence type="predicted"/>
<keyword evidence="9" id="KW-1185">Reference proteome</keyword>
<feature type="region of interest" description="Disordered" evidence="6">
    <location>
        <begin position="26"/>
        <end position="49"/>
    </location>
</feature>
<dbReference type="Pfam" id="PF14041">
    <property type="entry name" value="Lipoprotein_21"/>
    <property type="match status" value="1"/>
</dbReference>
<protein>
    <submittedName>
        <fullName evidence="8">LppP/LprE family lipoprotein</fullName>
    </submittedName>
</protein>
<reference evidence="8 9" key="1">
    <citation type="submission" date="2023-02" db="EMBL/GenBank/DDBJ databases">
        <title>Microbacterium betulae sp. nov., isolated from birch wood.</title>
        <authorList>
            <person name="Pasciak M."/>
            <person name="Pawlik K.J."/>
            <person name="Martynowski D."/>
            <person name="Laczmanski L."/>
            <person name="Ciekot J."/>
            <person name="Szponar B."/>
            <person name="Wojcik-Fatla A."/>
            <person name="Mackiewicz B."/>
            <person name="Farian E."/>
            <person name="Cholewa G."/>
            <person name="Cholewa A."/>
            <person name="Dutkiewicz J."/>
        </authorList>
    </citation>
    <scope>NUCLEOTIDE SEQUENCE [LARGE SCALE GENOMIC DNA]</scope>
    <source>
        <strain evidence="8 9">AB</strain>
    </source>
</reference>
<gene>
    <name evidence="8" type="ORF">N8K70_13720</name>
</gene>
<dbReference type="Proteomes" id="UP001305498">
    <property type="component" value="Chromosome"/>
</dbReference>
<keyword evidence="2 7" id="KW-0732">Signal</keyword>
<feature type="chain" id="PRO_5041633970" evidence="7">
    <location>
        <begin position="25"/>
        <end position="185"/>
    </location>
</feature>
<evidence type="ECO:0000256" key="5">
    <source>
        <dbReference type="ARBA" id="ARBA00023288"/>
    </source>
</evidence>
<evidence type="ECO:0000313" key="8">
    <source>
        <dbReference type="EMBL" id="WOF22438.1"/>
    </source>
</evidence>
<dbReference type="RefSeq" id="WP_317138909.1">
    <property type="nucleotide sequence ID" value="NZ_CP118157.1"/>
</dbReference>
<keyword evidence="5 8" id="KW-0449">Lipoprotein</keyword>
<evidence type="ECO:0000313" key="9">
    <source>
        <dbReference type="Proteomes" id="UP001305498"/>
    </source>
</evidence>
<sequence length="185" mass="19175">MTMRRGTTVLLVALASAAVLGGCAAETPGATESPSAPATPSSDPAPTCASLDGEAAVAEAIPLLPAPFDDPAMSLIEWDAEQATVDTYDPCAELSWIVVPISGGSVSSPNQIALFHRGEYIGPATERSYGFRPDVVRVDDASIEVTYRWAESGDANAEPSGTTVVSFAWDEASESVVFSGELPPE</sequence>
<accession>A0AA97FGG2</accession>
<dbReference type="PROSITE" id="PS51257">
    <property type="entry name" value="PROKAR_LIPOPROTEIN"/>
    <property type="match status" value="1"/>
</dbReference>
<evidence type="ECO:0000256" key="4">
    <source>
        <dbReference type="ARBA" id="ARBA00023139"/>
    </source>
</evidence>
<evidence type="ECO:0000256" key="3">
    <source>
        <dbReference type="ARBA" id="ARBA00023136"/>
    </source>
</evidence>
<evidence type="ECO:0000256" key="1">
    <source>
        <dbReference type="ARBA" id="ARBA00022475"/>
    </source>
</evidence>
<name>A0AA97FGG2_9MICO</name>
<keyword evidence="4" id="KW-0564">Palmitate</keyword>
<keyword evidence="1" id="KW-1003">Cell membrane</keyword>
<dbReference type="KEGG" id="mbet:N8K70_13720"/>
<keyword evidence="3" id="KW-0472">Membrane</keyword>
<feature type="signal peptide" evidence="7">
    <location>
        <begin position="1"/>
        <end position="24"/>
    </location>
</feature>
<evidence type="ECO:0000256" key="7">
    <source>
        <dbReference type="SAM" id="SignalP"/>
    </source>
</evidence>